<feature type="region of interest" description="Disordered" evidence="1">
    <location>
        <begin position="313"/>
        <end position="336"/>
    </location>
</feature>
<accession>A0ABP0E411</accession>
<feature type="compositionally biased region" description="Polar residues" evidence="1">
    <location>
        <begin position="254"/>
        <end position="271"/>
    </location>
</feature>
<proteinExistence type="predicted"/>
<feature type="region of interest" description="Disordered" evidence="1">
    <location>
        <begin position="254"/>
        <end position="295"/>
    </location>
</feature>
<feature type="region of interest" description="Disordered" evidence="1">
    <location>
        <begin position="213"/>
        <end position="233"/>
    </location>
</feature>
<comment type="caution">
    <text evidence="2">The sequence shown here is derived from an EMBL/GenBank/DDBJ whole genome shotgun (WGS) entry which is preliminary data.</text>
</comment>
<feature type="compositionally biased region" description="Low complexity" evidence="1">
    <location>
        <begin position="62"/>
        <end position="80"/>
    </location>
</feature>
<feature type="compositionally biased region" description="Acidic residues" evidence="1">
    <location>
        <begin position="276"/>
        <end position="288"/>
    </location>
</feature>
<sequence length="679" mass="74606">MPQLPAASQPIFSTPDASRFRRLNTKYARQSSTLDGRTPPPLEGQSSAVRPAPRSRFAYSWQQQQQHHIQTPTPTQTPLPSGRRFHVSGARQTIGRGEDVIEDGSSPARSPDSPALASQDDAYALVVRESPTATRILKLNSNRAGENTRQQARADLKGDIQIVSSSMESDVEQDTIQISGDTTADERDEVLMPDSIPEETSIAWPAITTVATPTAHESSLRTRPRSSAARLLSSIQPSKRRRLFLSPGLITSSPPDLGLATQSHDNPSHDSTVFGETDESAPEEEPEDGATVMSPDPLSLAFAARFKYSRYKPGVDGDDDIVDNGSASHGDYSSSDDEDIRDILRYGELLEYGDSPDNDRDAMLPKCRYAHDMHKDETDGWDDAGYDTDMMLDVTPPRVRQTRLLRLQRQRQQQQQAALGPLQPLPTFQRARMFVAARKPTGEGETDKEGEEQDIDRLFETAEKEDDSPDMLATPSRRRYLDALHYLQPPPDLFSPQMKRRRPKRKSRGYPKLVEDELVSPSAASMASSMAAINAPEQYVPSGLAAGLRDWLIQMKGGDNGCVSGNGGKLSAAVVCSGRFDVEEMRAAPGLCLALGRRQGQRNPPPADTNVGNARGTNVGPPVRLLLAGDRRQHVLDQSAIDSSQPVVSIAFPAWNVVLDGQPWIVATNWTMQEREQST</sequence>
<gene>
    <name evidence="2" type="ORF">SEPCBS57363_006038</name>
</gene>
<evidence type="ECO:0000256" key="1">
    <source>
        <dbReference type="SAM" id="MobiDB-lite"/>
    </source>
</evidence>
<dbReference type="Proteomes" id="UP001642501">
    <property type="component" value="Unassembled WGS sequence"/>
</dbReference>
<feature type="region of interest" description="Disordered" evidence="1">
    <location>
        <begin position="1"/>
        <end position="117"/>
    </location>
</feature>
<evidence type="ECO:0000313" key="2">
    <source>
        <dbReference type="EMBL" id="CAK7274197.1"/>
    </source>
</evidence>
<keyword evidence="3" id="KW-1185">Reference proteome</keyword>
<reference evidence="2 3" key="1">
    <citation type="submission" date="2024-01" db="EMBL/GenBank/DDBJ databases">
        <authorList>
            <person name="Allen C."/>
            <person name="Tagirdzhanova G."/>
        </authorList>
    </citation>
    <scope>NUCLEOTIDE SEQUENCE [LARGE SCALE GENOMIC DNA]</scope>
    <source>
        <strain evidence="2 3">CBS 573.63</strain>
    </source>
</reference>
<evidence type="ECO:0000313" key="3">
    <source>
        <dbReference type="Proteomes" id="UP001642501"/>
    </source>
</evidence>
<feature type="region of interest" description="Disordered" evidence="1">
    <location>
        <begin position="597"/>
        <end position="616"/>
    </location>
</feature>
<dbReference type="EMBL" id="CAWUOM010000158">
    <property type="protein sequence ID" value="CAK7274197.1"/>
    <property type="molecule type" value="Genomic_DNA"/>
</dbReference>
<name>A0ABP0E411_9PEZI</name>
<organism evidence="2 3">
    <name type="scientific">Sporothrix epigloea</name>
    <dbReference type="NCBI Taxonomy" id="1892477"/>
    <lineage>
        <taxon>Eukaryota</taxon>
        <taxon>Fungi</taxon>
        <taxon>Dikarya</taxon>
        <taxon>Ascomycota</taxon>
        <taxon>Pezizomycotina</taxon>
        <taxon>Sordariomycetes</taxon>
        <taxon>Sordariomycetidae</taxon>
        <taxon>Ophiostomatales</taxon>
        <taxon>Ophiostomataceae</taxon>
        <taxon>Sporothrix</taxon>
    </lineage>
</organism>
<protein>
    <submittedName>
        <fullName evidence="2">Uncharacterized protein</fullName>
    </submittedName>
</protein>